<dbReference type="InterPro" id="IPR012338">
    <property type="entry name" value="Beta-lactam/transpept-like"/>
</dbReference>
<dbReference type="PATRIC" id="fig|1365257.3.peg.4279"/>
<dbReference type="Pfam" id="PF00144">
    <property type="entry name" value="Beta-lactamase"/>
    <property type="match status" value="1"/>
</dbReference>
<evidence type="ECO:0000259" key="2">
    <source>
        <dbReference type="Pfam" id="PF11954"/>
    </source>
</evidence>
<accession>A0A162C321</accession>
<feature type="domain" description="Peptidase S12 Pab87-related C-terminal" evidence="2">
    <location>
        <begin position="408"/>
        <end position="512"/>
    </location>
</feature>
<protein>
    <recommendedName>
        <fullName evidence="5">Beta-lactamase-related domain-containing protein</fullName>
    </recommendedName>
</protein>
<dbReference type="PANTHER" id="PTHR46825">
    <property type="entry name" value="D-ALANYL-D-ALANINE-CARBOXYPEPTIDASE/ENDOPEPTIDASE AMPH"/>
    <property type="match status" value="1"/>
</dbReference>
<feature type="domain" description="Beta-lactamase-related" evidence="1">
    <location>
        <begin position="33"/>
        <end position="360"/>
    </location>
</feature>
<gene>
    <name evidence="3" type="ORF">N478_04825</name>
</gene>
<sequence length="515" mass="58104">MNYIKKSVCTGFILLQTLLIPQAQCTGFNQNQVDSLVKKAQRELNVPGVALAIVKDNEVIHAKGYGVKSINNGDLVDTGTLFQVGSITKSFRTAALALLVDRNKLNWDDKVIDYLPNFQMYDPWVTREFTIRDLLTHRSGLPLGAGDLLQWPDAKATTDEIIAALRFLKPQSSFRSQYAYDNLMYIVAAEVIRVVSGMPWDQFVDKELLAPLDMEDCVAHSKRIAEPALRATPHMEVDGKLKTTFFKNADLVNCNIKGMAKWAKMHLAQGKLPNGEPLISIQQQQEMWRPVTLQQVSNLAKKYSQTHFQAYGLGWRLMDFHGHLHVSHGGAVQGMTSHMAFLPEKNIAVIALTNQWSRAAQGLTATILESYVTDKPTDYIDIYIEGRKRYAAMQKNTKTDKHKTTKASKRPPTLSLDSYTGVFQDSWYGEVSIEINDNALRINFSRSKALTGKLIHIDGNRFIAKWTDRTLNADAYVNFEVNFKGEVSGFKMKAVSRSTDFSYNFHDLNLKKLNK</sequence>
<evidence type="ECO:0008006" key="5">
    <source>
        <dbReference type="Google" id="ProtNLM"/>
    </source>
</evidence>
<dbReference type="Pfam" id="PF11954">
    <property type="entry name" value="DUF3471"/>
    <property type="match status" value="1"/>
</dbReference>
<dbReference type="PANTHER" id="PTHR46825:SF15">
    <property type="entry name" value="BETA-LACTAMASE-RELATED DOMAIN-CONTAINING PROTEIN"/>
    <property type="match status" value="1"/>
</dbReference>
<dbReference type="InterPro" id="IPR050491">
    <property type="entry name" value="AmpC-like"/>
</dbReference>
<reference evidence="3 4" key="1">
    <citation type="submission" date="2013-07" db="EMBL/GenBank/DDBJ databases">
        <title>Comparative Genomic and Metabolomic Analysis of Twelve Strains of Pseudoalteromonas luteoviolacea.</title>
        <authorList>
            <person name="Vynne N.G."/>
            <person name="Mansson M."/>
            <person name="Gram L."/>
        </authorList>
    </citation>
    <scope>NUCLEOTIDE SEQUENCE [LARGE SCALE GENOMIC DNA]</scope>
    <source>
        <strain evidence="3 4">S4060-1</strain>
    </source>
</reference>
<organism evidence="3 4">
    <name type="scientific">Pseudoalteromonas luteoviolacea S4060-1</name>
    <dbReference type="NCBI Taxonomy" id="1365257"/>
    <lineage>
        <taxon>Bacteria</taxon>
        <taxon>Pseudomonadati</taxon>
        <taxon>Pseudomonadota</taxon>
        <taxon>Gammaproteobacteria</taxon>
        <taxon>Alteromonadales</taxon>
        <taxon>Pseudoalteromonadaceae</taxon>
        <taxon>Pseudoalteromonas</taxon>
    </lineage>
</organism>
<dbReference type="Gene3D" id="2.40.128.600">
    <property type="match status" value="1"/>
</dbReference>
<evidence type="ECO:0000313" key="3">
    <source>
        <dbReference type="EMBL" id="KZN61394.1"/>
    </source>
</evidence>
<evidence type="ECO:0000259" key="1">
    <source>
        <dbReference type="Pfam" id="PF00144"/>
    </source>
</evidence>
<evidence type="ECO:0000313" key="4">
    <source>
        <dbReference type="Proteomes" id="UP000076661"/>
    </source>
</evidence>
<name>A0A162C321_9GAMM</name>
<dbReference type="Gene3D" id="3.40.710.10">
    <property type="entry name" value="DD-peptidase/beta-lactamase superfamily"/>
    <property type="match status" value="1"/>
</dbReference>
<dbReference type="RefSeq" id="WP_063382526.1">
    <property type="nucleotide sequence ID" value="NZ_AUXX01000045.1"/>
</dbReference>
<dbReference type="InterPro" id="IPR001466">
    <property type="entry name" value="Beta-lactam-related"/>
</dbReference>
<dbReference type="EMBL" id="AUXX01000045">
    <property type="protein sequence ID" value="KZN61394.1"/>
    <property type="molecule type" value="Genomic_DNA"/>
</dbReference>
<dbReference type="Proteomes" id="UP000076661">
    <property type="component" value="Unassembled WGS sequence"/>
</dbReference>
<comment type="caution">
    <text evidence="3">The sequence shown here is derived from an EMBL/GenBank/DDBJ whole genome shotgun (WGS) entry which is preliminary data.</text>
</comment>
<dbReference type="SUPFAM" id="SSF56601">
    <property type="entry name" value="beta-lactamase/transpeptidase-like"/>
    <property type="match status" value="1"/>
</dbReference>
<proteinExistence type="predicted"/>
<dbReference type="AlphaFoldDB" id="A0A162C321"/>
<dbReference type="InterPro" id="IPR021860">
    <property type="entry name" value="Peptidase_S12_Pab87-rel_C"/>
</dbReference>